<evidence type="ECO:0000313" key="8">
    <source>
        <dbReference type="Proteomes" id="UP000594638"/>
    </source>
</evidence>
<evidence type="ECO:0000256" key="3">
    <source>
        <dbReference type="ARBA" id="ARBA00023242"/>
    </source>
</evidence>
<dbReference type="Pfam" id="PF14309">
    <property type="entry name" value="DUF4378"/>
    <property type="match status" value="1"/>
</dbReference>
<keyword evidence="3" id="KW-0539">Nucleus</keyword>
<gene>
    <name evidence="7" type="ORF">OLEA9_A084473</name>
</gene>
<dbReference type="PANTHER" id="PTHR13516">
    <property type="entry name" value="RIBONUCLEASE P SUBUNIT P25"/>
    <property type="match status" value="1"/>
</dbReference>
<reference evidence="7 8" key="1">
    <citation type="submission" date="2019-12" db="EMBL/GenBank/DDBJ databases">
        <authorList>
            <person name="Alioto T."/>
            <person name="Alioto T."/>
            <person name="Gomez Garrido J."/>
        </authorList>
    </citation>
    <scope>NUCLEOTIDE SEQUENCE [LARGE SCALE GENOMIC DNA]</scope>
</reference>
<feature type="compositionally biased region" description="Gly residues" evidence="4">
    <location>
        <begin position="336"/>
        <end position="357"/>
    </location>
</feature>
<dbReference type="OrthoDB" id="424402at2759"/>
<comment type="subcellular location">
    <subcellularLocation>
        <location evidence="1">Nucleus</location>
    </subcellularLocation>
</comment>
<accession>A0A8S0P7F1</accession>
<feature type="compositionally biased region" description="Basic residues" evidence="4">
    <location>
        <begin position="291"/>
        <end position="301"/>
    </location>
</feature>
<dbReference type="GO" id="GO:0003723">
    <property type="term" value="F:RNA binding"/>
    <property type="evidence" value="ECO:0007669"/>
    <property type="project" value="TreeGrafter"/>
</dbReference>
<dbReference type="PANTHER" id="PTHR13516:SF3">
    <property type="entry name" value="ALBA DNA_RNA-BINDING PROTEIN"/>
    <property type="match status" value="1"/>
</dbReference>
<comment type="similarity">
    <text evidence="2">Belongs to the histone-like Alba family.</text>
</comment>
<dbReference type="Gramene" id="OE9A084473T2">
    <property type="protein sequence ID" value="OE9A084473C2"/>
    <property type="gene ID" value="OE9A084473"/>
</dbReference>
<proteinExistence type="inferred from homology"/>
<feature type="domain" description="DUF4378" evidence="6">
    <location>
        <begin position="47"/>
        <end position="99"/>
    </location>
</feature>
<dbReference type="SUPFAM" id="SSF82704">
    <property type="entry name" value="AlbA-like"/>
    <property type="match status" value="1"/>
</dbReference>
<dbReference type="GO" id="GO:0005634">
    <property type="term" value="C:nucleus"/>
    <property type="evidence" value="ECO:0007669"/>
    <property type="project" value="UniProtKB-SubCell"/>
</dbReference>
<keyword evidence="8" id="KW-1185">Reference proteome</keyword>
<dbReference type="InterPro" id="IPR036882">
    <property type="entry name" value="Alba-like_dom_sf"/>
</dbReference>
<dbReference type="InterPro" id="IPR051958">
    <property type="entry name" value="Alba-like_NAB"/>
</dbReference>
<evidence type="ECO:0000259" key="5">
    <source>
        <dbReference type="Pfam" id="PF01918"/>
    </source>
</evidence>
<dbReference type="Proteomes" id="UP000594638">
    <property type="component" value="Unassembled WGS sequence"/>
</dbReference>
<evidence type="ECO:0000256" key="1">
    <source>
        <dbReference type="ARBA" id="ARBA00004123"/>
    </source>
</evidence>
<evidence type="ECO:0000313" key="7">
    <source>
        <dbReference type="EMBL" id="CAA2934101.1"/>
    </source>
</evidence>
<dbReference type="InterPro" id="IPR002775">
    <property type="entry name" value="DNA/RNA-bd_Alba-like"/>
</dbReference>
<feature type="domain" description="DNA/RNA-binding protein Alba-like" evidence="5">
    <location>
        <begin position="144"/>
        <end position="201"/>
    </location>
</feature>
<sequence length="370" mass="41686">MQLQLLKMESREYPEVPARISSEEDVAQHSLMNLEQNHKLGAEDWEASYVLDVLINSGFEESDLDLFRTTWHSSKCPLNPELFDDLEKKYSHEQMESRSEMGGQMVDARVLGISYSFPISSLEKEMDRYQKVEKPKPELPINENEIRITSQGLVRNYISYATNLLQERDGKEIVLKAMGQAISKTVAIAEIIKRRIPRLHQDITISSMRITDTFEPIEEGLETVEQTRHVSLISITLSTKELNKISPGYQAPSSVEQTQQQYDYHPQQLRPSPRQVHPVYNAGNGDSYGRGRARGRGRGRGWSRGGYASYQENGGYSNWGQGGRRRGGGNWGYRGAGYGRGRGGGGRGYGRGRGSGRMGNNYARDDGNQT</sequence>
<feature type="region of interest" description="Disordered" evidence="4">
    <location>
        <begin position="269"/>
        <end position="303"/>
    </location>
</feature>
<evidence type="ECO:0000256" key="2">
    <source>
        <dbReference type="ARBA" id="ARBA00008018"/>
    </source>
</evidence>
<dbReference type="AlphaFoldDB" id="A0A8S0P7F1"/>
<dbReference type="FunFam" id="3.30.110.20:FF:000003">
    <property type="entry name" value="DNA/RNA-binding protein Alba 1"/>
    <property type="match status" value="1"/>
</dbReference>
<dbReference type="Pfam" id="PF01918">
    <property type="entry name" value="Alba"/>
    <property type="match status" value="1"/>
</dbReference>
<dbReference type="InterPro" id="IPR025486">
    <property type="entry name" value="DUF4378"/>
</dbReference>
<protein>
    <submittedName>
        <fullName evidence="7">Ribonuclease P subunit p25</fullName>
    </submittedName>
</protein>
<evidence type="ECO:0000259" key="6">
    <source>
        <dbReference type="Pfam" id="PF14309"/>
    </source>
</evidence>
<comment type="caution">
    <text evidence="7">The sequence shown here is derived from an EMBL/GenBank/DDBJ whole genome shotgun (WGS) entry which is preliminary data.</text>
</comment>
<evidence type="ECO:0000256" key="4">
    <source>
        <dbReference type="SAM" id="MobiDB-lite"/>
    </source>
</evidence>
<name>A0A8S0P7F1_OLEEU</name>
<dbReference type="Gene3D" id="3.30.110.20">
    <property type="entry name" value="Alba-like domain"/>
    <property type="match status" value="1"/>
</dbReference>
<dbReference type="EMBL" id="CACTIH010000010">
    <property type="protein sequence ID" value="CAA2934101.1"/>
    <property type="molecule type" value="Genomic_DNA"/>
</dbReference>
<organism evidence="7 8">
    <name type="scientific">Olea europaea subsp. europaea</name>
    <dbReference type="NCBI Taxonomy" id="158383"/>
    <lineage>
        <taxon>Eukaryota</taxon>
        <taxon>Viridiplantae</taxon>
        <taxon>Streptophyta</taxon>
        <taxon>Embryophyta</taxon>
        <taxon>Tracheophyta</taxon>
        <taxon>Spermatophyta</taxon>
        <taxon>Magnoliopsida</taxon>
        <taxon>eudicotyledons</taxon>
        <taxon>Gunneridae</taxon>
        <taxon>Pentapetalae</taxon>
        <taxon>asterids</taxon>
        <taxon>lamiids</taxon>
        <taxon>Lamiales</taxon>
        <taxon>Oleaceae</taxon>
        <taxon>Oleeae</taxon>
        <taxon>Olea</taxon>
    </lineage>
</organism>
<feature type="region of interest" description="Disordered" evidence="4">
    <location>
        <begin position="336"/>
        <end position="370"/>
    </location>
</feature>